<comment type="caution">
    <text evidence="6">The sequence shown here is derived from an EMBL/GenBank/DDBJ whole genome shotgun (WGS) entry which is preliminary data.</text>
</comment>
<dbReference type="PROSITE" id="PS00584">
    <property type="entry name" value="PFKB_KINASES_2"/>
    <property type="match status" value="1"/>
</dbReference>
<dbReference type="PROSITE" id="PS00583">
    <property type="entry name" value="PFKB_KINASES_1"/>
    <property type="match status" value="1"/>
</dbReference>
<reference evidence="6 7" key="1">
    <citation type="submission" date="2019-10" db="EMBL/GenBank/DDBJ databases">
        <title>A soil myxobacterium in the family Polyangiaceae.</title>
        <authorList>
            <person name="Li Y."/>
            <person name="Wang J."/>
        </authorList>
    </citation>
    <scope>NUCLEOTIDE SEQUENCE [LARGE SCALE GENOMIC DNA]</scope>
    <source>
        <strain evidence="6 7">DSM 14734</strain>
    </source>
</reference>
<dbReference type="InterPro" id="IPR002139">
    <property type="entry name" value="Ribo/fructo_kinase"/>
</dbReference>
<dbReference type="OrthoDB" id="9776822at2"/>
<dbReference type="InterPro" id="IPR011611">
    <property type="entry name" value="PfkB_dom"/>
</dbReference>
<keyword evidence="7" id="KW-1185">Reference proteome</keyword>
<dbReference type="PANTHER" id="PTHR10584:SF167">
    <property type="entry name" value="PFKB DOMAIN PROTEIN"/>
    <property type="match status" value="1"/>
</dbReference>
<organism evidence="6 7">
    <name type="scientific">Polyangium spumosum</name>
    <dbReference type="NCBI Taxonomy" id="889282"/>
    <lineage>
        <taxon>Bacteria</taxon>
        <taxon>Pseudomonadati</taxon>
        <taxon>Myxococcota</taxon>
        <taxon>Polyangia</taxon>
        <taxon>Polyangiales</taxon>
        <taxon>Polyangiaceae</taxon>
        <taxon>Polyangium</taxon>
    </lineage>
</organism>
<evidence type="ECO:0000256" key="4">
    <source>
        <dbReference type="RuleBase" id="RU003704"/>
    </source>
</evidence>
<name>A0A6N7PHW2_9BACT</name>
<dbReference type="GO" id="GO:0016301">
    <property type="term" value="F:kinase activity"/>
    <property type="evidence" value="ECO:0007669"/>
    <property type="project" value="UniProtKB-KW"/>
</dbReference>
<evidence type="ECO:0000256" key="1">
    <source>
        <dbReference type="ARBA" id="ARBA00010688"/>
    </source>
</evidence>
<dbReference type="Pfam" id="PF00294">
    <property type="entry name" value="PfkB"/>
    <property type="match status" value="1"/>
</dbReference>
<accession>A0A6N7PHW2</accession>
<keyword evidence="2 4" id="KW-0808">Transferase</keyword>
<feature type="domain" description="Carbohydrate kinase PfkB" evidence="5">
    <location>
        <begin position="35"/>
        <end position="326"/>
    </location>
</feature>
<dbReference type="GO" id="GO:0006796">
    <property type="term" value="P:phosphate-containing compound metabolic process"/>
    <property type="evidence" value="ECO:0007669"/>
    <property type="project" value="UniProtKB-ARBA"/>
</dbReference>
<dbReference type="InterPro" id="IPR002173">
    <property type="entry name" value="Carboh/pur_kinase_PfkB_CS"/>
</dbReference>
<evidence type="ECO:0000259" key="5">
    <source>
        <dbReference type="Pfam" id="PF00294"/>
    </source>
</evidence>
<dbReference type="Gene3D" id="3.40.1190.20">
    <property type="match status" value="1"/>
</dbReference>
<evidence type="ECO:0000313" key="7">
    <source>
        <dbReference type="Proteomes" id="UP000440224"/>
    </source>
</evidence>
<comment type="similarity">
    <text evidence="1 4">Belongs to the carbohydrate kinase PfkB family.</text>
</comment>
<sequence>MHPQNCTQPTPPSRSKLPFRCTGSVVDSAPMVFLILGDANADLSGTLTRFPHEGDDAPMTSLAFSSGGSGANVATALAKLGARARLVTAVGRDPGADVALEAARRAGVDLSFVQTHPTLPTGHCFVAISPGGERTFMSFRGANAALSCSDGSAVWKDVKHLHVAGHALLEGAQRDATLEMMEEASRRAIPISLDICLPLVRAWPAEVFALAPRILVLFGNKRELGALAPPGREACEAAIAALALAGAPLVVGKLGAEGAVVAEGSGRTFLPACPAEVRDTTGAGDGFVAAFIYAIRRGASPAHAAMLGNAAGALVVSRPGAAASLPGREELAQALSAQGASELAFQLFMKDTPHLGRET</sequence>
<dbReference type="PANTHER" id="PTHR10584">
    <property type="entry name" value="SUGAR KINASE"/>
    <property type="match status" value="1"/>
</dbReference>
<protein>
    <recommendedName>
        <fullName evidence="5">Carbohydrate kinase PfkB domain-containing protein</fullName>
    </recommendedName>
</protein>
<dbReference type="SUPFAM" id="SSF53613">
    <property type="entry name" value="Ribokinase-like"/>
    <property type="match status" value="1"/>
</dbReference>
<dbReference type="Proteomes" id="UP000440224">
    <property type="component" value="Unassembled WGS sequence"/>
</dbReference>
<keyword evidence="3 4" id="KW-0418">Kinase</keyword>
<gene>
    <name evidence="6" type="ORF">GF068_06475</name>
</gene>
<dbReference type="AlphaFoldDB" id="A0A6N7PHW2"/>
<dbReference type="InterPro" id="IPR029056">
    <property type="entry name" value="Ribokinase-like"/>
</dbReference>
<dbReference type="CDD" id="cd01166">
    <property type="entry name" value="KdgK"/>
    <property type="match status" value="1"/>
</dbReference>
<evidence type="ECO:0000256" key="3">
    <source>
        <dbReference type="ARBA" id="ARBA00022777"/>
    </source>
</evidence>
<evidence type="ECO:0000256" key="2">
    <source>
        <dbReference type="ARBA" id="ARBA00022679"/>
    </source>
</evidence>
<dbReference type="PRINTS" id="PR00990">
    <property type="entry name" value="RIBOKINASE"/>
</dbReference>
<evidence type="ECO:0000313" key="6">
    <source>
        <dbReference type="EMBL" id="MRG91568.1"/>
    </source>
</evidence>
<dbReference type="EMBL" id="WJIE01000002">
    <property type="protein sequence ID" value="MRG91568.1"/>
    <property type="molecule type" value="Genomic_DNA"/>
</dbReference>
<proteinExistence type="inferred from homology"/>